<evidence type="ECO:0008006" key="4">
    <source>
        <dbReference type="Google" id="ProtNLM"/>
    </source>
</evidence>
<proteinExistence type="predicted"/>
<keyword evidence="1" id="KW-1133">Transmembrane helix</keyword>
<dbReference type="AlphaFoldDB" id="A0A7Y8XYF5"/>
<keyword evidence="1" id="KW-0812">Transmembrane</keyword>
<reference evidence="2 3" key="1">
    <citation type="submission" date="2020-07" db="EMBL/GenBank/DDBJ databases">
        <authorList>
            <person name="Sun Q."/>
        </authorList>
    </citation>
    <scope>NUCLEOTIDE SEQUENCE [LARGE SCALE GENOMIC DNA]</scope>
    <source>
        <strain evidence="2 3">MAH-1</strain>
    </source>
</reference>
<evidence type="ECO:0000313" key="2">
    <source>
        <dbReference type="EMBL" id="NYA69284.1"/>
    </source>
</evidence>
<evidence type="ECO:0000313" key="3">
    <source>
        <dbReference type="Proteomes" id="UP000535020"/>
    </source>
</evidence>
<dbReference type="RefSeq" id="WP_176004110.1">
    <property type="nucleotide sequence ID" value="NZ_JABWMI010000001.1"/>
</dbReference>
<sequence>MASSRKYCKANSLLESVIALTVISVCVYISMVVYARALSHRNSVSFSAASNRLAETFYLCELHNEVVRKDISIEETWLNTALKEQTVILSDSLGHDKQQQTFYIYDNP</sequence>
<dbReference type="Proteomes" id="UP000535020">
    <property type="component" value="Unassembled WGS sequence"/>
</dbReference>
<accession>A0A7Y8XYF5</accession>
<feature type="transmembrane region" description="Helical" evidence="1">
    <location>
        <begin position="12"/>
        <end position="35"/>
    </location>
</feature>
<keyword evidence="1" id="KW-0472">Membrane</keyword>
<dbReference type="EMBL" id="JACBJI010000001">
    <property type="protein sequence ID" value="NYA69284.1"/>
    <property type="molecule type" value="Genomic_DNA"/>
</dbReference>
<protein>
    <recommendedName>
        <fullName evidence="4">Type II secretion system protein</fullName>
    </recommendedName>
</protein>
<name>A0A7Y8XYF5_9FLAO</name>
<evidence type="ECO:0000256" key="1">
    <source>
        <dbReference type="SAM" id="Phobius"/>
    </source>
</evidence>
<keyword evidence="3" id="KW-1185">Reference proteome</keyword>
<gene>
    <name evidence="2" type="ORF">HZF10_00015</name>
</gene>
<comment type="caution">
    <text evidence="2">The sequence shown here is derived from an EMBL/GenBank/DDBJ whole genome shotgun (WGS) entry which is preliminary data.</text>
</comment>
<organism evidence="2 3">
    <name type="scientific">Flavobacterium agri</name>
    <dbReference type="NCBI Taxonomy" id="2743471"/>
    <lineage>
        <taxon>Bacteria</taxon>
        <taxon>Pseudomonadati</taxon>
        <taxon>Bacteroidota</taxon>
        <taxon>Flavobacteriia</taxon>
        <taxon>Flavobacteriales</taxon>
        <taxon>Flavobacteriaceae</taxon>
        <taxon>Flavobacterium</taxon>
    </lineage>
</organism>